<dbReference type="Proteomes" id="UP000076660">
    <property type="component" value="Unassembled WGS sequence"/>
</dbReference>
<reference evidence="1 2" key="1">
    <citation type="submission" date="2016-12" db="EMBL/GenBank/DDBJ databases">
        <title>Amycolatopsis keratiniphila subsp. keratiniphila genome sequencing and assembly.</title>
        <authorList>
            <person name="Mayilraj S."/>
            <person name="Kaur N."/>
        </authorList>
    </citation>
    <scope>NUCLEOTIDE SEQUENCE [LARGE SCALE GENOMIC DNA]</scope>
    <source>
        <strain evidence="1 2">DSM 44409</strain>
    </source>
</reference>
<dbReference type="EMBL" id="LQMT02000042">
    <property type="protein sequence ID" value="ONF62276.1"/>
    <property type="molecule type" value="Genomic_DNA"/>
</dbReference>
<protein>
    <submittedName>
        <fullName evidence="1">Uncharacterized protein</fullName>
    </submittedName>
</protein>
<proteinExistence type="predicted"/>
<evidence type="ECO:0000313" key="2">
    <source>
        <dbReference type="Proteomes" id="UP000076660"/>
    </source>
</evidence>
<dbReference type="AlphaFoldDB" id="A0A1W2LI51"/>
<accession>A0A1W2LI51</accession>
<evidence type="ECO:0000313" key="1">
    <source>
        <dbReference type="EMBL" id="ONF62276.1"/>
    </source>
</evidence>
<comment type="caution">
    <text evidence="1">The sequence shown here is derived from an EMBL/GenBank/DDBJ whole genome shotgun (WGS) entry which is preliminary data.</text>
</comment>
<gene>
    <name evidence="1" type="ORF">AVR91_0238595</name>
</gene>
<organism evidence="1 2">
    <name type="scientific">Amycolatopsis keratiniphila subsp. keratiniphila</name>
    <dbReference type="NCBI Taxonomy" id="227715"/>
    <lineage>
        <taxon>Bacteria</taxon>
        <taxon>Bacillati</taxon>
        <taxon>Actinomycetota</taxon>
        <taxon>Actinomycetes</taxon>
        <taxon>Pseudonocardiales</taxon>
        <taxon>Pseudonocardiaceae</taxon>
        <taxon>Amycolatopsis</taxon>
        <taxon>Amycolatopsis japonica group</taxon>
    </lineage>
</organism>
<sequence>MATRKRVRIVALDRAARVLVDGVDISGVISGVEISLSPGQPAEVTLRVPRANVVLDGLADLAVVADDTAPHSEGPTA</sequence>
<dbReference type="RefSeq" id="WP_063275883.1">
    <property type="nucleotide sequence ID" value="NZ_LQMT02000042.1"/>
</dbReference>
<name>A0A1W2LI51_9PSEU</name>